<sequence>MERIKIIQGGITRLEADVIINEIDGGLRDDESIIYRTAGPDLLNELQAAGGCVPGEVRMTKGYRLPARYVIHTVAPVWQGGQQEETELLTSCYAELLQLAQQNGFKSISSPVIGSVDDNFPIELAAEIAIRTVAEFLRQDKTLERFAFVCSDAKMKRAMDNELAKFKPETGQWWDY</sequence>
<evidence type="ECO:0000313" key="3">
    <source>
        <dbReference type="Proteomes" id="UP000184171"/>
    </source>
</evidence>
<protein>
    <submittedName>
        <fullName evidence="2">O-acetyl-ADP-ribose deacetylase (Regulator of RNase III), contains Macro domain</fullName>
    </submittedName>
</protein>
<dbReference type="PROSITE" id="PS51154">
    <property type="entry name" value="MACRO"/>
    <property type="match status" value="1"/>
</dbReference>
<evidence type="ECO:0000259" key="1">
    <source>
        <dbReference type="PROSITE" id="PS51154"/>
    </source>
</evidence>
<dbReference type="GO" id="GO:0019213">
    <property type="term" value="F:deacetylase activity"/>
    <property type="evidence" value="ECO:0007669"/>
    <property type="project" value="TreeGrafter"/>
</dbReference>
<gene>
    <name evidence="2" type="ORF">SAMN02745165_00761</name>
</gene>
<dbReference type="Proteomes" id="UP000184171">
    <property type="component" value="Unassembled WGS sequence"/>
</dbReference>
<dbReference type="Pfam" id="PF01661">
    <property type="entry name" value="Macro"/>
    <property type="match status" value="1"/>
</dbReference>
<dbReference type="InterPro" id="IPR002589">
    <property type="entry name" value="Macro_dom"/>
</dbReference>
<dbReference type="SUPFAM" id="SSF52949">
    <property type="entry name" value="Macro domain-like"/>
    <property type="match status" value="1"/>
</dbReference>
<dbReference type="OrthoDB" id="6194521at2"/>
<dbReference type="InterPro" id="IPR043472">
    <property type="entry name" value="Macro_dom-like"/>
</dbReference>
<dbReference type="Gene3D" id="3.40.220.10">
    <property type="entry name" value="Leucine Aminopeptidase, subunit E, domain 1"/>
    <property type="match status" value="1"/>
</dbReference>
<accession>A0A1M6DPJ1</accession>
<dbReference type="STRING" id="1122189.SAMN02745165_00761"/>
<dbReference type="RefSeq" id="WP_072905743.1">
    <property type="nucleotide sequence ID" value="NZ_FQZT01000002.1"/>
</dbReference>
<proteinExistence type="predicted"/>
<name>A0A1M6DPJ1_MALRU</name>
<dbReference type="EMBL" id="FQZT01000002">
    <property type="protein sequence ID" value="SHI75147.1"/>
    <property type="molecule type" value="Genomic_DNA"/>
</dbReference>
<feature type="domain" description="Macro" evidence="1">
    <location>
        <begin position="1"/>
        <end position="167"/>
    </location>
</feature>
<dbReference type="SMART" id="SM00506">
    <property type="entry name" value="A1pp"/>
    <property type="match status" value="1"/>
</dbReference>
<reference evidence="2 3" key="1">
    <citation type="submission" date="2016-11" db="EMBL/GenBank/DDBJ databases">
        <authorList>
            <person name="Jaros S."/>
            <person name="Januszkiewicz K."/>
            <person name="Wedrychowicz H."/>
        </authorList>
    </citation>
    <scope>NUCLEOTIDE SEQUENCE [LARGE SCALE GENOMIC DNA]</scope>
    <source>
        <strain evidence="2 3">DSM 5091</strain>
    </source>
</reference>
<evidence type="ECO:0000313" key="2">
    <source>
        <dbReference type="EMBL" id="SHI75147.1"/>
    </source>
</evidence>
<dbReference type="PANTHER" id="PTHR11106">
    <property type="entry name" value="GANGLIOSIDE INDUCED DIFFERENTIATION ASSOCIATED PROTEIN 2-RELATED"/>
    <property type="match status" value="1"/>
</dbReference>
<keyword evidence="3" id="KW-1185">Reference proteome</keyword>
<organism evidence="2 3">
    <name type="scientific">Malonomonas rubra DSM 5091</name>
    <dbReference type="NCBI Taxonomy" id="1122189"/>
    <lineage>
        <taxon>Bacteria</taxon>
        <taxon>Pseudomonadati</taxon>
        <taxon>Thermodesulfobacteriota</taxon>
        <taxon>Desulfuromonadia</taxon>
        <taxon>Desulfuromonadales</taxon>
        <taxon>Geopsychrobacteraceae</taxon>
        <taxon>Malonomonas</taxon>
    </lineage>
</organism>
<dbReference type="PANTHER" id="PTHR11106:SF27">
    <property type="entry name" value="MACRO DOMAIN-CONTAINING PROTEIN"/>
    <property type="match status" value="1"/>
</dbReference>
<dbReference type="AlphaFoldDB" id="A0A1M6DPJ1"/>